<feature type="transmembrane region" description="Helical" evidence="1">
    <location>
        <begin position="39"/>
        <end position="61"/>
    </location>
</feature>
<feature type="transmembrane region" description="Helical" evidence="1">
    <location>
        <begin position="15"/>
        <end position="33"/>
    </location>
</feature>
<dbReference type="EMBL" id="CADCTB010000011">
    <property type="protein sequence ID" value="CAA9212003.1"/>
    <property type="molecule type" value="Genomic_DNA"/>
</dbReference>
<proteinExistence type="predicted"/>
<keyword evidence="1" id="KW-0812">Transmembrane</keyword>
<gene>
    <name evidence="2" type="ORF">AVDCRST_MAG10-170</name>
</gene>
<accession>A0A6J4H3Q9</accession>
<evidence type="ECO:0000256" key="1">
    <source>
        <dbReference type="SAM" id="Phobius"/>
    </source>
</evidence>
<name>A0A6J4H3Q9_9ACTN</name>
<evidence type="ECO:0000313" key="2">
    <source>
        <dbReference type="EMBL" id="CAA9212003.1"/>
    </source>
</evidence>
<protein>
    <submittedName>
        <fullName evidence="2">Uncharacterized protein</fullName>
    </submittedName>
</protein>
<keyword evidence="1" id="KW-1133">Transmembrane helix</keyword>
<dbReference type="AlphaFoldDB" id="A0A6J4H3Q9"/>
<organism evidence="2">
    <name type="scientific">uncultured Acidimicrobiales bacterium</name>
    <dbReference type="NCBI Taxonomy" id="310071"/>
    <lineage>
        <taxon>Bacteria</taxon>
        <taxon>Bacillati</taxon>
        <taxon>Actinomycetota</taxon>
        <taxon>Acidimicrobiia</taxon>
        <taxon>Acidimicrobiales</taxon>
        <taxon>environmental samples</taxon>
    </lineage>
</organism>
<keyword evidence="1" id="KW-0472">Membrane</keyword>
<reference evidence="2" key="1">
    <citation type="submission" date="2020-02" db="EMBL/GenBank/DDBJ databases">
        <authorList>
            <person name="Meier V. D."/>
        </authorList>
    </citation>
    <scope>NUCLEOTIDE SEQUENCE</scope>
    <source>
        <strain evidence="2">AVDCRST_MAG10</strain>
    </source>
</reference>
<sequence>MSDLTRALLGTRSRLFTVMGLVVMLILVVPIVLLVLGLVVPAAICVLVGLLGLAAVVMALLPGRRRWR</sequence>